<dbReference type="PROSITE" id="PS01296">
    <property type="entry name" value="RSMI"/>
    <property type="match status" value="1"/>
</dbReference>
<dbReference type="InterPro" id="IPR035996">
    <property type="entry name" value="4pyrrol_Methylase_sf"/>
</dbReference>
<accession>A0A2X3L044</accession>
<dbReference type="InterPro" id="IPR014777">
    <property type="entry name" value="4pyrrole_Mease_sub1"/>
</dbReference>
<dbReference type="EC" id="2.1.1.198" evidence="6"/>
<evidence type="ECO:0000256" key="4">
    <source>
        <dbReference type="ARBA" id="ARBA00022679"/>
    </source>
</evidence>
<dbReference type="NCBIfam" id="TIGR00096">
    <property type="entry name" value="16S rRNA (cytidine(1402)-2'-O)-methyltransferase"/>
    <property type="match status" value="1"/>
</dbReference>
<dbReference type="OrthoDB" id="9809084at2"/>
<keyword evidence="1 6" id="KW-0963">Cytoplasm</keyword>
<dbReference type="Pfam" id="PF00590">
    <property type="entry name" value="TP_methylase"/>
    <property type="match status" value="1"/>
</dbReference>
<protein>
    <recommendedName>
        <fullName evidence="6">Ribosomal RNA small subunit methyltransferase I</fullName>
        <ecNumber evidence="6">2.1.1.198</ecNumber>
    </recommendedName>
    <alternativeName>
        <fullName evidence="6">16S rRNA 2'-O-ribose C1402 methyltransferase</fullName>
    </alternativeName>
    <alternativeName>
        <fullName evidence="6">rRNA (cytidine-2'-O-)-methyltransferase RsmI</fullName>
    </alternativeName>
</protein>
<comment type="similarity">
    <text evidence="6">Belongs to the methyltransferase superfamily. RsmI family.</text>
</comment>
<comment type="function">
    <text evidence="6">Catalyzes the 2'-O-methylation of the ribose of cytidine 1402 (C1402) in 16S rRNA.</text>
</comment>
<dbReference type="GO" id="GO:0070677">
    <property type="term" value="F:rRNA (cytosine-2'-O-)-methyltransferase activity"/>
    <property type="evidence" value="ECO:0007669"/>
    <property type="project" value="UniProtKB-UniRule"/>
</dbReference>
<keyword evidence="5 6" id="KW-0949">S-adenosyl-L-methionine</keyword>
<dbReference type="EMBL" id="LS483254">
    <property type="protein sequence ID" value="SQD92549.1"/>
    <property type="molecule type" value="Genomic_DNA"/>
</dbReference>
<evidence type="ECO:0000256" key="6">
    <source>
        <dbReference type="HAMAP-Rule" id="MF_01877"/>
    </source>
</evidence>
<keyword evidence="9" id="KW-1185">Reference proteome</keyword>
<dbReference type="FunFam" id="3.30.950.10:FF:000002">
    <property type="entry name" value="Ribosomal RNA small subunit methyltransferase I"/>
    <property type="match status" value="1"/>
</dbReference>
<evidence type="ECO:0000256" key="1">
    <source>
        <dbReference type="ARBA" id="ARBA00022490"/>
    </source>
</evidence>
<evidence type="ECO:0000259" key="7">
    <source>
        <dbReference type="Pfam" id="PF00590"/>
    </source>
</evidence>
<dbReference type="InterPro" id="IPR014776">
    <property type="entry name" value="4pyrrole_Mease_sub2"/>
</dbReference>
<dbReference type="PANTHER" id="PTHR46111:SF1">
    <property type="entry name" value="RIBOSOMAL RNA SMALL SUBUNIT METHYLTRANSFERASE I"/>
    <property type="match status" value="1"/>
</dbReference>
<dbReference type="InterPro" id="IPR018063">
    <property type="entry name" value="SAM_MeTrfase_RsmI_CS"/>
</dbReference>
<dbReference type="InterPro" id="IPR000878">
    <property type="entry name" value="4pyrrol_Mease"/>
</dbReference>
<dbReference type="Proteomes" id="UP000249818">
    <property type="component" value="Chromosome BARAN1"/>
</dbReference>
<keyword evidence="4 6" id="KW-0808">Transferase</keyword>
<evidence type="ECO:0000256" key="5">
    <source>
        <dbReference type="ARBA" id="ARBA00022691"/>
    </source>
</evidence>
<evidence type="ECO:0000313" key="9">
    <source>
        <dbReference type="Proteomes" id="UP000249818"/>
    </source>
</evidence>
<sequence>MAGTLFVCSTPIGNLADITLRALQTLREADLIVGEDTRRTRVLLSHYGIHTPFAPSLYQGAEEERTHQVLALLREGKKVALVSDAGTPLLSDPGYPLVRACVAEGIPVVPVPGPSALLAALVASGLPLDRFLFLGHLPRLKGPRRRALETVGTVDWTVVFYESPHRIRATLEELAQVAAARPVVVARELTKVHEEFVRGTADEVRRQFAERAEIRGEIVVVVGPPDEPGSPAVPRERARQVYKGLLTAGLSPQEARKITADQLNLSRREVYRSVHRLAD</sequence>
<dbReference type="RefSeq" id="WP_122030748.1">
    <property type="nucleotide sequence ID" value="NZ_LS483254.1"/>
</dbReference>
<feature type="domain" description="Tetrapyrrole methylase" evidence="7">
    <location>
        <begin position="5"/>
        <end position="204"/>
    </location>
</feature>
<evidence type="ECO:0000256" key="2">
    <source>
        <dbReference type="ARBA" id="ARBA00022552"/>
    </source>
</evidence>
<dbReference type="GO" id="GO:0005737">
    <property type="term" value="C:cytoplasm"/>
    <property type="evidence" value="ECO:0007669"/>
    <property type="project" value="UniProtKB-SubCell"/>
</dbReference>
<dbReference type="InterPro" id="IPR008189">
    <property type="entry name" value="rRNA_ssu_MeTfrase_I"/>
</dbReference>
<organism evidence="8 9">
    <name type="scientific">Candidatus Bipolaricaulis anaerobius</name>
    <dbReference type="NCBI Taxonomy" id="2026885"/>
    <lineage>
        <taxon>Bacteria</taxon>
        <taxon>Candidatus Bipolaricaulota</taxon>
        <taxon>Candidatus Bipolaricaulia</taxon>
        <taxon>Candidatus Bipolaricaulales</taxon>
        <taxon>Candidatus Bipolaricaulaceae</taxon>
        <taxon>Candidatus Bipolaricaulis</taxon>
    </lineage>
</organism>
<comment type="subcellular location">
    <subcellularLocation>
        <location evidence="6">Cytoplasm</location>
    </subcellularLocation>
</comment>
<name>A0A2X3L044_9BACT</name>
<keyword evidence="3 6" id="KW-0489">Methyltransferase</keyword>
<dbReference type="Gene3D" id="3.40.1010.10">
    <property type="entry name" value="Cobalt-precorrin-4 Transmethylase, Domain 1"/>
    <property type="match status" value="1"/>
</dbReference>
<dbReference type="CDD" id="cd11648">
    <property type="entry name" value="RsmI"/>
    <property type="match status" value="1"/>
</dbReference>
<dbReference type="KEGG" id="bana:BARAN1_0525"/>
<proteinExistence type="inferred from homology"/>
<dbReference type="AlphaFoldDB" id="A0A2X3L044"/>
<dbReference type="Gene3D" id="3.30.950.10">
    <property type="entry name" value="Methyltransferase, Cobalt-precorrin-4 Transmethylase, Domain 2"/>
    <property type="match status" value="1"/>
</dbReference>
<dbReference type="SUPFAM" id="SSF53790">
    <property type="entry name" value="Tetrapyrrole methylase"/>
    <property type="match status" value="1"/>
</dbReference>
<dbReference type="PANTHER" id="PTHR46111">
    <property type="entry name" value="RIBOSOMAL RNA SMALL SUBUNIT METHYLTRANSFERASE I"/>
    <property type="match status" value="1"/>
</dbReference>
<gene>
    <name evidence="6 8" type="primary">rsmI</name>
    <name evidence="8" type="ORF">BARAN1_0525</name>
</gene>
<evidence type="ECO:0000256" key="3">
    <source>
        <dbReference type="ARBA" id="ARBA00022603"/>
    </source>
</evidence>
<reference evidence="9" key="1">
    <citation type="submission" date="2018-05" db="EMBL/GenBank/DDBJ databases">
        <authorList>
            <person name="Hao L."/>
        </authorList>
    </citation>
    <scope>NUCLEOTIDE SEQUENCE [LARGE SCALE GENOMIC DNA]</scope>
</reference>
<keyword evidence="2 6" id="KW-0698">rRNA processing</keyword>
<dbReference type="PIRSF" id="PIRSF005917">
    <property type="entry name" value="MTase_YraL"/>
    <property type="match status" value="1"/>
</dbReference>
<dbReference type="FunFam" id="3.40.1010.10:FF:000007">
    <property type="entry name" value="Ribosomal RNA small subunit methyltransferase I"/>
    <property type="match status" value="1"/>
</dbReference>
<comment type="catalytic activity">
    <reaction evidence="6">
        <text>cytidine(1402) in 16S rRNA + S-adenosyl-L-methionine = 2'-O-methylcytidine(1402) in 16S rRNA + S-adenosyl-L-homocysteine + H(+)</text>
        <dbReference type="Rhea" id="RHEA:42924"/>
        <dbReference type="Rhea" id="RHEA-COMP:10285"/>
        <dbReference type="Rhea" id="RHEA-COMP:10286"/>
        <dbReference type="ChEBI" id="CHEBI:15378"/>
        <dbReference type="ChEBI" id="CHEBI:57856"/>
        <dbReference type="ChEBI" id="CHEBI:59789"/>
        <dbReference type="ChEBI" id="CHEBI:74495"/>
        <dbReference type="ChEBI" id="CHEBI:82748"/>
        <dbReference type="EC" id="2.1.1.198"/>
    </reaction>
</comment>
<dbReference type="HAMAP" id="MF_01877">
    <property type="entry name" value="16SrRNA_methyltr_I"/>
    <property type="match status" value="1"/>
</dbReference>
<evidence type="ECO:0000313" key="8">
    <source>
        <dbReference type="EMBL" id="SQD92549.1"/>
    </source>
</evidence>